<evidence type="ECO:0000256" key="5">
    <source>
        <dbReference type="ARBA" id="ARBA00022806"/>
    </source>
</evidence>
<evidence type="ECO:0000256" key="4">
    <source>
        <dbReference type="ARBA" id="ARBA00022801"/>
    </source>
</evidence>
<evidence type="ECO:0000256" key="3">
    <source>
        <dbReference type="ARBA" id="ARBA00022741"/>
    </source>
</evidence>
<feature type="compositionally biased region" description="Acidic residues" evidence="10">
    <location>
        <begin position="331"/>
        <end position="375"/>
    </location>
</feature>
<evidence type="ECO:0000313" key="13">
    <source>
        <dbReference type="EMBL" id="BEI88537.1"/>
    </source>
</evidence>
<keyword evidence="4" id="KW-0378">Hydrolase</keyword>
<keyword evidence="7" id="KW-0694">RNA-binding</keyword>
<feature type="region of interest" description="Disordered" evidence="10">
    <location>
        <begin position="331"/>
        <end position="409"/>
    </location>
</feature>
<dbReference type="KEGG" id="ccac:CcaHIS019_0112550"/>
<dbReference type="InterPro" id="IPR001650">
    <property type="entry name" value="Helicase_C-like"/>
</dbReference>
<gene>
    <name evidence="13" type="primary">DBP9</name>
    <name evidence="13" type="ORF">CcaverHIS019_0112550</name>
</gene>
<feature type="compositionally biased region" description="Basic and acidic residues" evidence="10">
    <location>
        <begin position="618"/>
        <end position="627"/>
    </location>
</feature>
<evidence type="ECO:0000313" key="14">
    <source>
        <dbReference type="Proteomes" id="UP001233271"/>
    </source>
</evidence>
<dbReference type="CDD" id="cd17961">
    <property type="entry name" value="DEADc_DDX56"/>
    <property type="match status" value="1"/>
</dbReference>
<organism evidence="13 14">
    <name type="scientific">Cutaneotrichosporon cavernicola</name>
    <dbReference type="NCBI Taxonomy" id="279322"/>
    <lineage>
        <taxon>Eukaryota</taxon>
        <taxon>Fungi</taxon>
        <taxon>Dikarya</taxon>
        <taxon>Basidiomycota</taxon>
        <taxon>Agaricomycotina</taxon>
        <taxon>Tremellomycetes</taxon>
        <taxon>Trichosporonales</taxon>
        <taxon>Trichosporonaceae</taxon>
        <taxon>Cutaneotrichosporon</taxon>
    </lineage>
</organism>
<dbReference type="PANTHER" id="PTHR47959">
    <property type="entry name" value="ATP-DEPENDENT RNA HELICASE RHLE-RELATED"/>
    <property type="match status" value="1"/>
</dbReference>
<feature type="domain" description="Helicase ATP-binding" evidence="11">
    <location>
        <begin position="47"/>
        <end position="233"/>
    </location>
</feature>
<dbReference type="Pfam" id="PF00271">
    <property type="entry name" value="Helicase_C"/>
    <property type="match status" value="2"/>
</dbReference>
<proteinExistence type="inferred from homology"/>
<comment type="function">
    <text evidence="1">ATP-binding RNA helicase involved in the biogenesis of 60S ribosomal subunits and is required for the normal formation of 25S and 5.8S rRNAs.</text>
</comment>
<protein>
    <recommendedName>
        <fullName evidence="2">RNA helicase</fullName>
        <ecNumber evidence="2">3.6.4.13</ecNumber>
    </recommendedName>
</protein>
<dbReference type="CDD" id="cd18787">
    <property type="entry name" value="SF2_C_DEAD"/>
    <property type="match status" value="1"/>
</dbReference>
<feature type="compositionally biased region" description="Basic residues" evidence="10">
    <location>
        <begin position="595"/>
        <end position="617"/>
    </location>
</feature>
<dbReference type="SMART" id="SM00487">
    <property type="entry name" value="DEXDc"/>
    <property type="match status" value="1"/>
</dbReference>
<dbReference type="InterPro" id="IPR050079">
    <property type="entry name" value="DEAD_box_RNA_helicase"/>
</dbReference>
<dbReference type="GO" id="GO:0003723">
    <property type="term" value="F:RNA binding"/>
    <property type="evidence" value="ECO:0007669"/>
    <property type="project" value="UniProtKB-KW"/>
</dbReference>
<evidence type="ECO:0000256" key="2">
    <source>
        <dbReference type="ARBA" id="ARBA00012552"/>
    </source>
</evidence>
<dbReference type="Pfam" id="PF00270">
    <property type="entry name" value="DEAD"/>
    <property type="match status" value="1"/>
</dbReference>
<dbReference type="PROSITE" id="PS51194">
    <property type="entry name" value="HELICASE_CTER"/>
    <property type="match status" value="1"/>
</dbReference>
<dbReference type="GeneID" id="85492408"/>
<comment type="catalytic activity">
    <reaction evidence="9">
        <text>ATP + H2O = ADP + phosphate + H(+)</text>
        <dbReference type="Rhea" id="RHEA:13065"/>
        <dbReference type="ChEBI" id="CHEBI:15377"/>
        <dbReference type="ChEBI" id="CHEBI:15378"/>
        <dbReference type="ChEBI" id="CHEBI:30616"/>
        <dbReference type="ChEBI" id="CHEBI:43474"/>
        <dbReference type="ChEBI" id="CHEBI:456216"/>
        <dbReference type="EC" id="3.6.4.13"/>
    </reaction>
</comment>
<keyword evidence="14" id="KW-1185">Reference proteome</keyword>
<accession>A0AA48L197</accession>
<keyword evidence="6" id="KW-0067">ATP-binding</keyword>
<dbReference type="SUPFAM" id="SSF52540">
    <property type="entry name" value="P-loop containing nucleoside triphosphate hydrolases"/>
    <property type="match status" value="2"/>
</dbReference>
<evidence type="ECO:0000256" key="7">
    <source>
        <dbReference type="ARBA" id="ARBA00022884"/>
    </source>
</evidence>
<name>A0AA48L197_9TREE</name>
<dbReference type="SMART" id="SM00490">
    <property type="entry name" value="HELICc"/>
    <property type="match status" value="1"/>
</dbReference>
<dbReference type="PROSITE" id="PS51192">
    <property type="entry name" value="HELICASE_ATP_BIND_1"/>
    <property type="match status" value="1"/>
</dbReference>
<dbReference type="GO" id="GO:0016787">
    <property type="term" value="F:hydrolase activity"/>
    <property type="evidence" value="ECO:0007669"/>
    <property type="project" value="UniProtKB-KW"/>
</dbReference>
<dbReference type="RefSeq" id="XP_060453803.1">
    <property type="nucleotide sequence ID" value="XM_060596851.1"/>
</dbReference>
<feature type="region of interest" description="Disordered" evidence="10">
    <location>
        <begin position="586"/>
        <end position="627"/>
    </location>
</feature>
<dbReference type="GO" id="GO:0005524">
    <property type="term" value="F:ATP binding"/>
    <property type="evidence" value="ECO:0007669"/>
    <property type="project" value="UniProtKB-KW"/>
</dbReference>
<dbReference type="PANTHER" id="PTHR47959:SF21">
    <property type="entry name" value="DEAD-BOX HELICASE 56"/>
    <property type="match status" value="1"/>
</dbReference>
<feature type="domain" description="Helicase C-terminal" evidence="12">
    <location>
        <begin position="335"/>
        <end position="490"/>
    </location>
</feature>
<dbReference type="GO" id="GO:0003724">
    <property type="term" value="F:RNA helicase activity"/>
    <property type="evidence" value="ECO:0007669"/>
    <property type="project" value="UniProtKB-EC"/>
</dbReference>
<dbReference type="InterPro" id="IPR011545">
    <property type="entry name" value="DEAD/DEAH_box_helicase_dom"/>
</dbReference>
<evidence type="ECO:0000256" key="8">
    <source>
        <dbReference type="ARBA" id="ARBA00038041"/>
    </source>
</evidence>
<evidence type="ECO:0000256" key="9">
    <source>
        <dbReference type="ARBA" id="ARBA00047984"/>
    </source>
</evidence>
<dbReference type="Proteomes" id="UP001233271">
    <property type="component" value="Chromosome 1"/>
</dbReference>
<keyword evidence="5" id="KW-0347">Helicase</keyword>
<dbReference type="InterPro" id="IPR027417">
    <property type="entry name" value="P-loop_NTPase"/>
</dbReference>
<dbReference type="GO" id="GO:0005829">
    <property type="term" value="C:cytosol"/>
    <property type="evidence" value="ECO:0007669"/>
    <property type="project" value="TreeGrafter"/>
</dbReference>
<evidence type="ECO:0000256" key="10">
    <source>
        <dbReference type="SAM" id="MobiDB-lite"/>
    </source>
</evidence>
<dbReference type="EC" id="3.6.4.13" evidence="2"/>
<comment type="similarity">
    <text evidence="8">Belongs to the DEAD box helicase family. DDX56/DBP9 subfamily.</text>
</comment>
<evidence type="ECO:0000256" key="1">
    <source>
        <dbReference type="ARBA" id="ARBA00003706"/>
    </source>
</evidence>
<evidence type="ECO:0000259" key="12">
    <source>
        <dbReference type="PROSITE" id="PS51194"/>
    </source>
</evidence>
<dbReference type="InterPro" id="IPR014001">
    <property type="entry name" value="Helicase_ATP-bd"/>
</dbReference>
<sequence length="627" mass="68494">MAPQQALLDAELTFSSPPFSTLLDARVLRALADLKFAHPTLVQAKAIPLLLEGKDVLARARTGSGKTAAYVVPAVQRILEAKIAEEPTSPTYQVTRAVVLVPTRELAIQVTNFVKALTVYAEGVVSVVNVAAGGANIQRVLLNDNPDVVVATPTKLLALLQSKSVDLAHLAFLAIDEADLLLSYGHKDDLSRILDPAMNFVPKLGTQACLMSATLSEEINSIKGLVLRNPAILTLSEPATASSLLTQHFTHTSEGDKFLLIFVLLKLKLIKGKSIIFVNDIERGYRVRLFLEHFGIKCCVVNSELPLASRYHVVEEFNRGVYDVVIATDEANPDDVEKEAAEEEEEEQEEEEEDAEGDDEDDEAQEEADEAEETTDTNAEAGPSKRRATSPPAGAPRKKKRGPGNSMARGIDFTAASSVINFDLPTTATAYLHRVGRTARAGHSGLALSFVVPKDKWGKDKGVSLKTAKRDEEVFNRIKARVKAESDAEIKEWDWGGRRGEIEGFRYRMEDALRAVTSKRVQDARREEVRRELLNSEKLKQHFAANPLDLAFLRHDAPLHAGRTSKHLKHVPGYLMPKIAALPTGGDVGDGRHIPFAKRGRGGGRGRGGRGGRGGKGRKVDPLKFKS</sequence>
<keyword evidence="3" id="KW-0547">Nucleotide-binding</keyword>
<evidence type="ECO:0000259" key="11">
    <source>
        <dbReference type="PROSITE" id="PS51192"/>
    </source>
</evidence>
<reference evidence="13" key="1">
    <citation type="journal article" date="2023" name="BMC Genomics">
        <title>Chromosome-level genome assemblies of Cutaneotrichosporon spp. (Trichosporonales, Basidiomycota) reveal imbalanced evolution between nucleotide sequences and chromosome synteny.</title>
        <authorList>
            <person name="Kobayashi Y."/>
            <person name="Kayamori A."/>
            <person name="Aoki K."/>
            <person name="Shiwa Y."/>
            <person name="Matsutani M."/>
            <person name="Fujita N."/>
            <person name="Sugita T."/>
            <person name="Iwasaki W."/>
            <person name="Tanaka N."/>
            <person name="Takashima M."/>
        </authorList>
    </citation>
    <scope>NUCLEOTIDE SEQUENCE</scope>
    <source>
        <strain evidence="13">HIS019</strain>
    </source>
</reference>
<evidence type="ECO:0000256" key="6">
    <source>
        <dbReference type="ARBA" id="ARBA00022840"/>
    </source>
</evidence>
<dbReference type="AlphaFoldDB" id="A0AA48L197"/>
<dbReference type="EMBL" id="AP028212">
    <property type="protein sequence ID" value="BEI88537.1"/>
    <property type="molecule type" value="Genomic_DNA"/>
</dbReference>
<dbReference type="Gene3D" id="3.40.50.300">
    <property type="entry name" value="P-loop containing nucleotide triphosphate hydrolases"/>
    <property type="match status" value="2"/>
</dbReference>